<proteinExistence type="predicted"/>
<evidence type="ECO:0000313" key="2">
    <source>
        <dbReference type="Proteomes" id="UP000747542"/>
    </source>
</evidence>
<reference evidence="1" key="1">
    <citation type="journal article" date="2021" name="Sci. Adv.">
        <title>The American lobster genome reveals insights on longevity, neural, and immune adaptations.</title>
        <authorList>
            <person name="Polinski J.M."/>
            <person name="Zimin A.V."/>
            <person name="Clark K.F."/>
            <person name="Kohn A.B."/>
            <person name="Sadowski N."/>
            <person name="Timp W."/>
            <person name="Ptitsyn A."/>
            <person name="Khanna P."/>
            <person name="Romanova D.Y."/>
            <person name="Williams P."/>
            <person name="Greenwood S.J."/>
            <person name="Moroz L.L."/>
            <person name="Walt D.R."/>
            <person name="Bodnar A.G."/>
        </authorList>
    </citation>
    <scope>NUCLEOTIDE SEQUENCE</scope>
    <source>
        <strain evidence="1">GMGI-L3</strain>
    </source>
</reference>
<organism evidence="1 2">
    <name type="scientific">Homarus americanus</name>
    <name type="common">American lobster</name>
    <dbReference type="NCBI Taxonomy" id="6706"/>
    <lineage>
        <taxon>Eukaryota</taxon>
        <taxon>Metazoa</taxon>
        <taxon>Ecdysozoa</taxon>
        <taxon>Arthropoda</taxon>
        <taxon>Crustacea</taxon>
        <taxon>Multicrustacea</taxon>
        <taxon>Malacostraca</taxon>
        <taxon>Eumalacostraca</taxon>
        <taxon>Eucarida</taxon>
        <taxon>Decapoda</taxon>
        <taxon>Pleocyemata</taxon>
        <taxon>Astacidea</taxon>
        <taxon>Nephropoidea</taxon>
        <taxon>Nephropidae</taxon>
        <taxon>Homarus</taxon>
    </lineage>
</organism>
<keyword evidence="2" id="KW-1185">Reference proteome</keyword>
<name>A0A8J5N8I1_HOMAM</name>
<dbReference type="EMBL" id="JAHLQT010006121">
    <property type="protein sequence ID" value="KAG7175151.1"/>
    <property type="molecule type" value="Genomic_DNA"/>
</dbReference>
<comment type="caution">
    <text evidence="1">The sequence shown here is derived from an EMBL/GenBank/DDBJ whole genome shotgun (WGS) entry which is preliminary data.</text>
</comment>
<protein>
    <submittedName>
        <fullName evidence="1">Uncharacterized protein</fullName>
    </submittedName>
</protein>
<dbReference type="AlphaFoldDB" id="A0A8J5N8I1"/>
<sequence length="77" mass="8995">MLRITLVVTCIILQTIKSCTCWLLCFTAHISFSYKSSRFEYFLHHDHPLPPPPHLPPLCNFMNIFQLVISMTPLLYT</sequence>
<accession>A0A8J5N8I1</accession>
<evidence type="ECO:0000313" key="1">
    <source>
        <dbReference type="EMBL" id="KAG7175151.1"/>
    </source>
</evidence>
<gene>
    <name evidence="1" type="ORF">Hamer_G024729</name>
</gene>
<dbReference type="Proteomes" id="UP000747542">
    <property type="component" value="Unassembled WGS sequence"/>
</dbReference>